<gene>
    <name evidence="1" type="ORF">M8523_31400</name>
</gene>
<dbReference type="RefSeq" id="WP_282588801.1">
    <property type="nucleotide sequence ID" value="NZ_JAMOIM010000049.1"/>
</dbReference>
<organism evidence="1 2">
    <name type="scientific">Lichenifustis flavocetrariae</name>
    <dbReference type="NCBI Taxonomy" id="2949735"/>
    <lineage>
        <taxon>Bacteria</taxon>
        <taxon>Pseudomonadati</taxon>
        <taxon>Pseudomonadota</taxon>
        <taxon>Alphaproteobacteria</taxon>
        <taxon>Hyphomicrobiales</taxon>
        <taxon>Lichenihabitantaceae</taxon>
        <taxon>Lichenifustis</taxon>
    </lineage>
</organism>
<evidence type="ECO:0000313" key="2">
    <source>
        <dbReference type="Proteomes" id="UP001165667"/>
    </source>
</evidence>
<dbReference type="AlphaFoldDB" id="A0AA42CRF5"/>
<name>A0AA42CRF5_9HYPH</name>
<dbReference type="Proteomes" id="UP001165667">
    <property type="component" value="Unassembled WGS sequence"/>
</dbReference>
<dbReference type="EMBL" id="JAMOIM010000049">
    <property type="protein sequence ID" value="MCW6512425.1"/>
    <property type="molecule type" value="Genomic_DNA"/>
</dbReference>
<evidence type="ECO:0000313" key="1">
    <source>
        <dbReference type="EMBL" id="MCW6512425.1"/>
    </source>
</evidence>
<reference evidence="1" key="1">
    <citation type="submission" date="2022-05" db="EMBL/GenBank/DDBJ databases">
        <authorList>
            <person name="Pankratov T."/>
        </authorList>
    </citation>
    <scope>NUCLEOTIDE SEQUENCE</scope>
    <source>
        <strain evidence="1">BP6-180914</strain>
    </source>
</reference>
<comment type="caution">
    <text evidence="1">The sequence shown here is derived from an EMBL/GenBank/DDBJ whole genome shotgun (WGS) entry which is preliminary data.</text>
</comment>
<keyword evidence="2" id="KW-1185">Reference proteome</keyword>
<proteinExistence type="predicted"/>
<sequence length="82" mass="8948">MRVCLSMGMRLSFGMRADWSVDFWQASDEAELFPGDITGKGVSMDGRLSSDEGEALIRLKLASSVTMVKTRIALLPPGVKAR</sequence>
<accession>A0AA42CRF5</accession>
<protein>
    <submittedName>
        <fullName evidence="1">Uncharacterized protein</fullName>
    </submittedName>
</protein>